<dbReference type="Pfam" id="PF22936">
    <property type="entry name" value="Pol_BBD"/>
    <property type="match status" value="1"/>
</dbReference>
<dbReference type="GO" id="GO:0008233">
    <property type="term" value="F:peptidase activity"/>
    <property type="evidence" value="ECO:0007669"/>
    <property type="project" value="UniProtKB-KW"/>
</dbReference>
<dbReference type="AlphaFoldDB" id="A0A151RJR2"/>
<gene>
    <name evidence="3" type="ORF">KK1_035808</name>
</gene>
<dbReference type="Gramene" id="C.cajan_32483.t">
    <property type="protein sequence ID" value="C.cajan_32483.t"/>
    <property type="gene ID" value="C.cajan_32483"/>
</dbReference>
<dbReference type="PANTHER" id="PTHR42648:SF26">
    <property type="entry name" value="INTEGRASE CATALYTIC DOMAIN-CONTAINING PROTEIN"/>
    <property type="match status" value="1"/>
</dbReference>
<dbReference type="EMBL" id="KQ483700">
    <property type="protein sequence ID" value="KYP42778.1"/>
    <property type="molecule type" value="Genomic_DNA"/>
</dbReference>
<dbReference type="InterPro" id="IPR012337">
    <property type="entry name" value="RNaseH-like_sf"/>
</dbReference>
<keyword evidence="1" id="KW-0645">Protease</keyword>
<reference evidence="3" key="1">
    <citation type="journal article" date="2012" name="Nat. Biotechnol.">
        <title>Draft genome sequence of pigeonpea (Cajanus cajan), an orphan legume crop of resource-poor farmers.</title>
        <authorList>
            <person name="Varshney R.K."/>
            <person name="Chen W."/>
            <person name="Li Y."/>
            <person name="Bharti A.K."/>
            <person name="Saxena R.K."/>
            <person name="Schlueter J.A."/>
            <person name="Donoghue M.T."/>
            <person name="Azam S."/>
            <person name="Fan G."/>
            <person name="Whaley A.M."/>
            <person name="Farmer A.D."/>
            <person name="Sheridan J."/>
            <person name="Iwata A."/>
            <person name="Tuteja R."/>
            <person name="Penmetsa R.V."/>
            <person name="Wu W."/>
            <person name="Upadhyaya H.D."/>
            <person name="Yang S.P."/>
            <person name="Shah T."/>
            <person name="Saxena K.B."/>
            <person name="Michael T."/>
            <person name="McCombie W.R."/>
            <person name="Yang B."/>
            <person name="Zhang G."/>
            <person name="Yang H."/>
            <person name="Wang J."/>
            <person name="Spillane C."/>
            <person name="Cook D.R."/>
            <person name="May G.D."/>
            <person name="Xu X."/>
            <person name="Jackson S.A."/>
        </authorList>
    </citation>
    <scope>NUCLEOTIDE SEQUENCE [LARGE SCALE GENOMIC DNA]</scope>
</reference>
<name>A0A151RJR2_CAJCA</name>
<dbReference type="PANTHER" id="PTHR42648">
    <property type="entry name" value="TRANSPOSASE, PUTATIVE-RELATED"/>
    <property type="match status" value="1"/>
</dbReference>
<dbReference type="InterPro" id="IPR001584">
    <property type="entry name" value="Integrase_cat-core"/>
</dbReference>
<keyword evidence="1" id="KW-0378">Hydrolase</keyword>
<evidence type="ECO:0000313" key="4">
    <source>
        <dbReference type="Proteomes" id="UP000075243"/>
    </source>
</evidence>
<proteinExistence type="predicted"/>
<dbReference type="InterPro" id="IPR054722">
    <property type="entry name" value="PolX-like_BBD"/>
</dbReference>
<dbReference type="InterPro" id="IPR039537">
    <property type="entry name" value="Retrotran_Ty1/copia-like"/>
</dbReference>
<dbReference type="SUPFAM" id="SSF53098">
    <property type="entry name" value="Ribonuclease H-like"/>
    <property type="match status" value="1"/>
</dbReference>
<evidence type="ECO:0000256" key="1">
    <source>
        <dbReference type="ARBA" id="ARBA00022670"/>
    </source>
</evidence>
<dbReference type="GO" id="GO:0015074">
    <property type="term" value="P:DNA integration"/>
    <property type="evidence" value="ECO:0007669"/>
    <property type="project" value="InterPro"/>
</dbReference>
<dbReference type="InterPro" id="IPR036397">
    <property type="entry name" value="RNaseH_sf"/>
</dbReference>
<keyword evidence="4" id="KW-1185">Reference proteome</keyword>
<dbReference type="Proteomes" id="UP000075243">
    <property type="component" value="Unassembled WGS sequence"/>
</dbReference>
<organism evidence="3 4">
    <name type="scientific">Cajanus cajan</name>
    <name type="common">Pigeon pea</name>
    <name type="synonym">Cajanus indicus</name>
    <dbReference type="NCBI Taxonomy" id="3821"/>
    <lineage>
        <taxon>Eukaryota</taxon>
        <taxon>Viridiplantae</taxon>
        <taxon>Streptophyta</taxon>
        <taxon>Embryophyta</taxon>
        <taxon>Tracheophyta</taxon>
        <taxon>Spermatophyta</taxon>
        <taxon>Magnoliopsida</taxon>
        <taxon>eudicotyledons</taxon>
        <taxon>Gunneridae</taxon>
        <taxon>Pentapetalae</taxon>
        <taxon>rosids</taxon>
        <taxon>fabids</taxon>
        <taxon>Fabales</taxon>
        <taxon>Fabaceae</taxon>
        <taxon>Papilionoideae</taxon>
        <taxon>50 kb inversion clade</taxon>
        <taxon>NPAAA clade</taxon>
        <taxon>indigoferoid/millettioid clade</taxon>
        <taxon>Phaseoleae</taxon>
        <taxon>Cajanus</taxon>
    </lineage>
</organism>
<feature type="domain" description="Integrase catalytic" evidence="2">
    <location>
        <begin position="381"/>
        <end position="545"/>
    </location>
</feature>
<protein>
    <submittedName>
        <fullName evidence="3">Retrovirus-related Pol polyprotein from transposon TNT 1-94</fullName>
    </submittedName>
</protein>
<dbReference type="Pfam" id="PF13976">
    <property type="entry name" value="gag_pre-integrs"/>
    <property type="match status" value="1"/>
</dbReference>
<dbReference type="InterPro" id="IPR025724">
    <property type="entry name" value="GAG-pre-integrase_dom"/>
</dbReference>
<dbReference type="PROSITE" id="PS50994">
    <property type="entry name" value="INTEGRASE"/>
    <property type="match status" value="1"/>
</dbReference>
<accession>A0A151RJR2</accession>
<dbReference type="GO" id="GO:0006508">
    <property type="term" value="P:proteolysis"/>
    <property type="evidence" value="ECO:0007669"/>
    <property type="project" value="UniProtKB-KW"/>
</dbReference>
<evidence type="ECO:0000259" key="2">
    <source>
        <dbReference type="PROSITE" id="PS50994"/>
    </source>
</evidence>
<evidence type="ECO:0000313" key="3">
    <source>
        <dbReference type="EMBL" id="KYP42778.1"/>
    </source>
</evidence>
<dbReference type="GO" id="GO:0003676">
    <property type="term" value="F:nucleic acid binding"/>
    <property type="evidence" value="ECO:0007669"/>
    <property type="project" value="InterPro"/>
</dbReference>
<dbReference type="Pfam" id="PF00665">
    <property type="entry name" value="rve"/>
    <property type="match status" value="1"/>
</dbReference>
<dbReference type="Gene3D" id="3.30.420.10">
    <property type="entry name" value="Ribonuclease H-like superfamily/Ribonuclease H"/>
    <property type="match status" value="1"/>
</dbReference>
<sequence length="572" mass="63947">MQTKVRARQLRTDLRSIQLEGKTMREYLLQIKSITDELAGVGSPVKHEEYVDAILVNLLQEYAPVVAVIEGNFTTPPVNEIEAQLLSFEPRSNRFRQQSIPVVNYASHDGSGSRGRSFGGRGAYGSAYGASAINRGGPRGGTSGRGRGGRFANFQCQICLKFGHTANVCHFRANASYQPPDSMVLYEPTTQEPVKLKTNTTWIPDSGASNHVTDTAQNITQFSHFDGPDQIYIGNGQGLQIKGSGSSYFISPFNSQVSFKLNHLLHVPAIAKNLLSVSQFAKDNSVYFEFHPHLCLVKSQATHEILLQATANSVDVSAPAVLTSSSSNLWHTRLGHPNLHVLKLVLNQCKLGSVNKNTLDFCNSCVIGKSHRLPSLISDSVYTTPLELIYTDLWGLSHVISFSGYNYYIAFVDAFSKYTWIYPLKVKFEALLVFKHFKSMVELQLNYKIKSVQSDWGGEFKPFTSFLASHGITHRLICPHTHHQNGTVERKHRHILDSGLTLLHHASLPLKFWDFAFMTVVYLFNRLPSAALNFSVPYTVLFKTPPDYDFLNSFGCACFPLLRPYNTHKLDY</sequence>